<sequence>MSLTTTLSAFEAAYSILTPTLASVLDFSAMYTSLNERNVPISGLVPSEPLKLIGDSMLCTHPSRCTIARQIGDLFGFFSTSILFEGVLKAN</sequence>
<dbReference type="EMBL" id="ML004985">
    <property type="protein sequence ID" value="RKP21125.1"/>
    <property type="molecule type" value="Genomic_DNA"/>
</dbReference>
<reference evidence="4" key="2">
    <citation type="journal article" date="2018" name="Nat. Microbiol.">
        <title>Leveraging single-cell genomics to expand the fungal tree of life.</title>
        <authorList>
            <person name="Ahrendt S.R."/>
            <person name="Quandt C.A."/>
            <person name="Ciobanu D."/>
            <person name="Clum A."/>
            <person name="Salamov A."/>
            <person name="Andreopoulos B."/>
            <person name="Cheng J.F."/>
            <person name="Woyke T."/>
            <person name="Pelin A."/>
            <person name="Henrissat B."/>
            <person name="Reynolds N.K."/>
            <person name="Benny G.L."/>
            <person name="Smith M.E."/>
            <person name="James T.Y."/>
            <person name="Grigoriev I.V."/>
        </authorList>
    </citation>
    <scope>NUCLEOTIDE SEQUENCE [LARGE SCALE GENOMIC DNA]</scope>
    <source>
        <strain evidence="4">CSF55</strain>
    </source>
</reference>
<reference evidence="1 3" key="1">
    <citation type="journal article" date="2013" name="Curr. Biol.">
        <title>Shared signatures of parasitism and phylogenomics unite Cryptomycota and microsporidia.</title>
        <authorList>
            <person name="James T.Y."/>
            <person name="Pelin A."/>
            <person name="Bonen L."/>
            <person name="Ahrendt S."/>
            <person name="Sain D."/>
            <person name="Corradi N."/>
            <person name="Stajich J.E."/>
        </authorList>
    </citation>
    <scope>NUCLEOTIDE SEQUENCE [LARGE SCALE GENOMIC DNA]</scope>
    <source>
        <strain evidence="1">CSF55</strain>
        <strain evidence="1">CSF55</strain>
    </source>
</reference>
<keyword evidence="3" id="KW-1185">Reference proteome</keyword>
<dbReference type="HOGENOM" id="CLU_2428308_0_0_1"/>
<name>A0A075AQI9_ROZAC</name>
<accession>A0A075AQI9</accession>
<protein>
    <submittedName>
        <fullName evidence="1">Uncharacterized protein</fullName>
    </submittedName>
</protein>
<proteinExistence type="predicted"/>
<evidence type="ECO:0000313" key="4">
    <source>
        <dbReference type="Proteomes" id="UP000281549"/>
    </source>
</evidence>
<dbReference type="EMBL" id="KE561154">
    <property type="protein sequence ID" value="EPZ32430.1"/>
    <property type="molecule type" value="Genomic_DNA"/>
</dbReference>
<evidence type="ECO:0000313" key="2">
    <source>
        <dbReference type="EMBL" id="RKP21125.1"/>
    </source>
</evidence>
<dbReference type="AlphaFoldDB" id="A0A075AQI9"/>
<gene>
    <name evidence="1" type="ORF">O9G_001332</name>
    <name evidence="2" type="ORF">ROZALSC1DRAFT_27437</name>
</gene>
<organism evidence="1 3">
    <name type="scientific">Rozella allomycis (strain CSF55)</name>
    <dbReference type="NCBI Taxonomy" id="988480"/>
    <lineage>
        <taxon>Eukaryota</taxon>
        <taxon>Fungi</taxon>
        <taxon>Fungi incertae sedis</taxon>
        <taxon>Cryptomycota</taxon>
        <taxon>Cryptomycota incertae sedis</taxon>
        <taxon>Rozella</taxon>
    </lineage>
</organism>
<evidence type="ECO:0000313" key="3">
    <source>
        <dbReference type="Proteomes" id="UP000030755"/>
    </source>
</evidence>
<dbReference type="Proteomes" id="UP000281549">
    <property type="component" value="Unassembled WGS sequence"/>
</dbReference>
<dbReference type="Proteomes" id="UP000030755">
    <property type="component" value="Unassembled WGS sequence"/>
</dbReference>
<evidence type="ECO:0000313" key="1">
    <source>
        <dbReference type="EMBL" id="EPZ32430.1"/>
    </source>
</evidence>
<reference evidence="2" key="3">
    <citation type="submission" date="2018-08" db="EMBL/GenBank/DDBJ databases">
        <title>Leveraging single-cell genomics to expand the Fungal Tree of Life.</title>
        <authorList>
            <consortium name="DOE Joint Genome Institute"/>
            <person name="Ahrendt S.R."/>
            <person name="Quandt C.A."/>
            <person name="Ciobanu D."/>
            <person name="Clum A."/>
            <person name="Salamov A."/>
            <person name="Andreopoulos B."/>
            <person name="Cheng J.-F."/>
            <person name="Woyke T."/>
            <person name="Pelin A."/>
            <person name="Henrissat B."/>
            <person name="Reynolds N."/>
            <person name="Benny G.L."/>
            <person name="Smith M.E."/>
            <person name="James T.Y."/>
            <person name="Grigoriev I.V."/>
        </authorList>
    </citation>
    <scope>NUCLEOTIDE SEQUENCE</scope>
    <source>
        <strain evidence="2">CSF55</strain>
    </source>
</reference>